<dbReference type="SMART" id="SM00507">
    <property type="entry name" value="HNHc"/>
    <property type="match status" value="1"/>
</dbReference>
<dbReference type="CDD" id="cd00085">
    <property type="entry name" value="HNHc"/>
    <property type="match status" value="1"/>
</dbReference>
<dbReference type="InterPro" id="IPR038563">
    <property type="entry name" value="Endonuclease_7_sf"/>
</dbReference>
<evidence type="ECO:0000259" key="1">
    <source>
        <dbReference type="SMART" id="SM00507"/>
    </source>
</evidence>
<name>A0A8S5L9B3_9CAUD</name>
<evidence type="ECO:0000313" key="2">
    <source>
        <dbReference type="EMBL" id="DAD66496.1"/>
    </source>
</evidence>
<dbReference type="InterPro" id="IPR003615">
    <property type="entry name" value="HNH_nuc"/>
</dbReference>
<dbReference type="EMBL" id="BK014662">
    <property type="protein sequence ID" value="DAD66496.1"/>
    <property type="molecule type" value="Genomic_DNA"/>
</dbReference>
<feature type="domain" description="HNH nuclease" evidence="1">
    <location>
        <begin position="118"/>
        <end position="173"/>
    </location>
</feature>
<sequence>MANKWDKEKEILKKLILTDKLSYEEIGRKYGCTGSNIKKVAQKIGIILHSKRKINPKETFKKVRKYCFNCGKELISHNGSYGKFCNNKCQAEYTHKIAYKKILDGDSSIMRANYSPKPFREDILKEQGGVCAICGIEPVWNDKELVFIIDHIDGHASNNKRENLRCVCPNCDSQLDTYKSKNKCGERSYYRYHKEEEISI</sequence>
<protein>
    <submittedName>
        <fullName evidence="2">NinG recombination protein</fullName>
    </submittedName>
</protein>
<reference evidence="2" key="1">
    <citation type="journal article" date="2021" name="Proc. Natl. Acad. Sci. U.S.A.">
        <title>A Catalog of Tens of Thousands of Viruses from Human Metagenomes Reveals Hidden Associations with Chronic Diseases.</title>
        <authorList>
            <person name="Tisza M.J."/>
            <person name="Buck C.B."/>
        </authorList>
    </citation>
    <scope>NUCLEOTIDE SEQUENCE</scope>
    <source>
        <strain evidence="2">CtPuP5</strain>
    </source>
</reference>
<organism evidence="2">
    <name type="scientific">Myoviridae sp. ctPuP5</name>
    <dbReference type="NCBI Taxonomy" id="2823543"/>
    <lineage>
        <taxon>Viruses</taxon>
        <taxon>Duplodnaviria</taxon>
        <taxon>Heunggongvirae</taxon>
        <taxon>Uroviricota</taxon>
        <taxon>Caudoviricetes</taxon>
    </lineage>
</organism>
<accession>A0A8S5L9B3</accession>
<dbReference type="Gene3D" id="3.40.1800.10">
    <property type="entry name" value="His-Me finger endonucleases"/>
    <property type="match status" value="1"/>
</dbReference>
<proteinExistence type="predicted"/>